<feature type="transmembrane region" description="Helical" evidence="1">
    <location>
        <begin position="12"/>
        <end position="33"/>
    </location>
</feature>
<organism evidence="2">
    <name type="scientific">Myoviridae sp. ctNQr16</name>
    <dbReference type="NCBI Taxonomy" id="2826644"/>
    <lineage>
        <taxon>Viruses</taxon>
        <taxon>Duplodnaviria</taxon>
        <taxon>Heunggongvirae</taxon>
        <taxon>Uroviricota</taxon>
        <taxon>Caudoviricetes</taxon>
    </lineage>
</organism>
<evidence type="ECO:0000313" key="2">
    <source>
        <dbReference type="EMBL" id="DAD79344.1"/>
    </source>
</evidence>
<name>A0A8S5MAZ6_9CAUD</name>
<keyword evidence="1" id="KW-0472">Membrane</keyword>
<keyword evidence="1" id="KW-0812">Transmembrane</keyword>
<evidence type="ECO:0000256" key="1">
    <source>
        <dbReference type="SAM" id="Phobius"/>
    </source>
</evidence>
<sequence length="38" mass="4558">MLLLKDCSFQYWILVYDCFFKLSIILVSPCSLIRQLPF</sequence>
<protein>
    <submittedName>
        <fullName evidence="2">Uncharacterized protein</fullName>
    </submittedName>
</protein>
<accession>A0A8S5MAZ6</accession>
<dbReference type="EMBL" id="BK014863">
    <property type="protein sequence ID" value="DAD79344.1"/>
    <property type="molecule type" value="Genomic_DNA"/>
</dbReference>
<keyword evidence="1" id="KW-1133">Transmembrane helix</keyword>
<reference evidence="2" key="1">
    <citation type="journal article" date="2021" name="Proc. Natl. Acad. Sci. U.S.A.">
        <title>A Catalog of Tens of Thousands of Viruses from Human Metagenomes Reveals Hidden Associations with Chronic Diseases.</title>
        <authorList>
            <person name="Tisza M.J."/>
            <person name="Buck C.B."/>
        </authorList>
    </citation>
    <scope>NUCLEOTIDE SEQUENCE</scope>
    <source>
        <strain evidence="2">CtNQr16</strain>
    </source>
</reference>
<proteinExistence type="predicted"/>